<gene>
    <name evidence="2" type="ORF">Mal15_22550</name>
</gene>
<protein>
    <recommendedName>
        <fullName evidence="4">Protein BatD</fullName>
    </recommendedName>
</protein>
<dbReference type="RefSeq" id="WP_147867764.1">
    <property type="nucleotide sequence ID" value="NZ_CP036264.1"/>
</dbReference>
<dbReference type="PANTHER" id="PTHR40940:SF2">
    <property type="entry name" value="BATD"/>
    <property type="match status" value="1"/>
</dbReference>
<evidence type="ECO:0000313" key="3">
    <source>
        <dbReference type="Proteomes" id="UP000321353"/>
    </source>
</evidence>
<keyword evidence="3" id="KW-1185">Reference proteome</keyword>
<dbReference type="AlphaFoldDB" id="A0A5B9MD90"/>
<dbReference type="InterPro" id="IPR025738">
    <property type="entry name" value="BatD"/>
</dbReference>
<feature type="region of interest" description="Disordered" evidence="1">
    <location>
        <begin position="469"/>
        <end position="498"/>
    </location>
</feature>
<evidence type="ECO:0000256" key="1">
    <source>
        <dbReference type="SAM" id="MobiDB-lite"/>
    </source>
</evidence>
<feature type="compositionally biased region" description="Polar residues" evidence="1">
    <location>
        <begin position="470"/>
        <end position="484"/>
    </location>
</feature>
<evidence type="ECO:0008006" key="4">
    <source>
        <dbReference type="Google" id="ProtNLM"/>
    </source>
</evidence>
<dbReference type="Proteomes" id="UP000321353">
    <property type="component" value="Chromosome"/>
</dbReference>
<sequence length="650" mass="69710" precursor="true">MAMRSHRYNRDAAATVATLARAWHAPGIHLLAKVATAMLLAAPAVAQEVTVQVATENPPHYVGVDAIVQLTVNGLEADPEPQCVAEASSSDVRVRLGGVSPRIVQRMFQSGGQIRRVQQVTHTIQFHVTANQPGEYEIGPFVITQGGIEERVDPIKMTFAEVPTTDDMRIKLQLPESAYPDQRVPVQIQWWFAGNIDNVNQLNIDGTILDAFQFAPDPPPPRGGSRLPIQTDAGTLSLAATATRETDDGKEFTVVTAQRTLIPNRPGTYEIPPMTATIELVTQWGNRQGSQLGGFGFGGSLLEEAFGGRRRPAKVELFRAAGEPLTFEVKPFPREGRPESFSGAVGSGFSLDASADRTVVRVGDPIRLTLHLRGDGNIQGATLPPLSADGGLDPQHFRLPEGDVTGAIEDDQDGKKFFVSVRVLDEGISEIPAIAYSWFDAEQEQYRTTRSKPIALRVMPAQVVGADAVVSSQPGDSPDASSRSAYAPSDQPSMPGGAGSLTLSGADLAIQRDPQRLLTGSTSLLAKPSFQIVNYALGSVCLIVALLDRRRRQVDPAVRQAFAVVRNQRGRIAAAGKLPEKDAAKQIADALRVVQLEFPNADRSAIQRLLAECDAIAYRPEGNPDATISTDLVDRALAAVDAIKSKAGAA</sequence>
<reference evidence="2 3" key="1">
    <citation type="submission" date="2019-02" db="EMBL/GenBank/DDBJ databases">
        <title>Planctomycetal bacteria perform biofilm scaping via a novel small molecule.</title>
        <authorList>
            <person name="Jeske O."/>
            <person name="Boedeker C."/>
            <person name="Wiegand S."/>
            <person name="Breitling P."/>
            <person name="Kallscheuer N."/>
            <person name="Jogler M."/>
            <person name="Rohde M."/>
            <person name="Petersen J."/>
            <person name="Medema M.H."/>
            <person name="Surup F."/>
            <person name="Jogler C."/>
        </authorList>
    </citation>
    <scope>NUCLEOTIDE SEQUENCE [LARGE SCALE GENOMIC DNA]</scope>
    <source>
        <strain evidence="2 3">Mal15</strain>
    </source>
</reference>
<dbReference type="EMBL" id="CP036264">
    <property type="protein sequence ID" value="QEF98206.1"/>
    <property type="molecule type" value="Genomic_DNA"/>
</dbReference>
<dbReference type="KEGG" id="smam:Mal15_22550"/>
<accession>A0A5B9MD90</accession>
<proteinExistence type="predicted"/>
<organism evidence="2 3">
    <name type="scientific">Stieleria maiorica</name>
    <dbReference type="NCBI Taxonomy" id="2795974"/>
    <lineage>
        <taxon>Bacteria</taxon>
        <taxon>Pseudomonadati</taxon>
        <taxon>Planctomycetota</taxon>
        <taxon>Planctomycetia</taxon>
        <taxon>Pirellulales</taxon>
        <taxon>Pirellulaceae</taxon>
        <taxon>Stieleria</taxon>
    </lineage>
</organism>
<name>A0A5B9MD90_9BACT</name>
<evidence type="ECO:0000313" key="2">
    <source>
        <dbReference type="EMBL" id="QEF98206.1"/>
    </source>
</evidence>
<dbReference type="PANTHER" id="PTHR40940">
    <property type="entry name" value="PROTEIN BATD-RELATED"/>
    <property type="match status" value="1"/>
</dbReference>